<dbReference type="HOGENOM" id="CLU_1252529_0_0_1"/>
<reference evidence="2" key="2">
    <citation type="submission" date="2015-06" db="UniProtKB">
        <authorList>
            <consortium name="EnsemblPlants"/>
        </authorList>
    </citation>
    <scope>IDENTIFICATION</scope>
    <source>
        <strain evidence="2">DM1-3 516 R44</strain>
    </source>
</reference>
<organism evidence="2 3">
    <name type="scientific">Solanum tuberosum</name>
    <name type="common">Potato</name>
    <dbReference type="NCBI Taxonomy" id="4113"/>
    <lineage>
        <taxon>Eukaryota</taxon>
        <taxon>Viridiplantae</taxon>
        <taxon>Streptophyta</taxon>
        <taxon>Embryophyta</taxon>
        <taxon>Tracheophyta</taxon>
        <taxon>Spermatophyta</taxon>
        <taxon>Magnoliopsida</taxon>
        <taxon>eudicotyledons</taxon>
        <taxon>Gunneridae</taxon>
        <taxon>Pentapetalae</taxon>
        <taxon>asterids</taxon>
        <taxon>lamiids</taxon>
        <taxon>Solanales</taxon>
        <taxon>Solanaceae</taxon>
        <taxon>Solanoideae</taxon>
        <taxon>Solaneae</taxon>
        <taxon>Solanum</taxon>
    </lineage>
</organism>
<evidence type="ECO:0000256" key="1">
    <source>
        <dbReference type="SAM" id="MobiDB-lite"/>
    </source>
</evidence>
<dbReference type="InParanoid" id="M1DNE8"/>
<dbReference type="PaxDb" id="4113-PGSC0003DMT400091794"/>
<evidence type="ECO:0008006" key="4">
    <source>
        <dbReference type="Google" id="ProtNLM"/>
    </source>
</evidence>
<feature type="region of interest" description="Disordered" evidence="1">
    <location>
        <begin position="22"/>
        <end position="50"/>
    </location>
</feature>
<name>M1DNE8_SOLTU</name>
<reference evidence="3" key="1">
    <citation type="journal article" date="2011" name="Nature">
        <title>Genome sequence and analysis of the tuber crop potato.</title>
        <authorList>
            <consortium name="The Potato Genome Sequencing Consortium"/>
        </authorList>
    </citation>
    <scope>NUCLEOTIDE SEQUENCE [LARGE SCALE GENOMIC DNA]</scope>
    <source>
        <strain evidence="3">cv. DM1-3 516 R44</strain>
    </source>
</reference>
<dbReference type="PANTHER" id="PTHR33180">
    <property type="entry name" value="PHOTOSYSTEM II CP43 REACTION CENTER PROTEIN"/>
    <property type="match status" value="1"/>
</dbReference>
<evidence type="ECO:0000313" key="3">
    <source>
        <dbReference type="Proteomes" id="UP000011115"/>
    </source>
</evidence>
<dbReference type="PANTHER" id="PTHR33180:SF31">
    <property type="entry name" value="POLYPROTEIN PROTEIN"/>
    <property type="match status" value="1"/>
</dbReference>
<accession>M1DNE8</accession>
<evidence type="ECO:0000313" key="2">
    <source>
        <dbReference type="EnsemblPlants" id="PGSC0003DMT400091794"/>
    </source>
</evidence>
<feature type="compositionally biased region" description="Basic and acidic residues" evidence="1">
    <location>
        <begin position="37"/>
        <end position="46"/>
    </location>
</feature>
<dbReference type="AlphaFoldDB" id="M1DNE8"/>
<feature type="compositionally biased region" description="Low complexity" evidence="1">
    <location>
        <begin position="115"/>
        <end position="148"/>
    </location>
</feature>
<sequence length="221" mass="24211">MNIASRFWFGFISSTMMPSQNESILRHSKADQSGTADVRRDGHESQQKLTSLPFPVLVTELCRQAGVPHNTTRDVDVTPSSSTDIYHIEAEFTRDEVDRSRVAPTYTSPEVNVDSLPAEASSPTPASESSGIPAPSSSSSQAPGASSSSQLARITHAMILKMGQLAYLADVRATQLERSYPRMIDSAILAAPTPLEPLLMIWLPESLFVRSDRGRHPEFRL</sequence>
<dbReference type="Proteomes" id="UP000011115">
    <property type="component" value="Unassembled WGS sequence"/>
</dbReference>
<feature type="region of interest" description="Disordered" evidence="1">
    <location>
        <begin position="106"/>
        <end position="148"/>
    </location>
</feature>
<proteinExistence type="predicted"/>
<dbReference type="Gramene" id="PGSC0003DMT400091794">
    <property type="protein sequence ID" value="PGSC0003DMT400091794"/>
    <property type="gene ID" value="PGSC0003DMG400041365"/>
</dbReference>
<dbReference type="eggNOG" id="ENOG502R85P">
    <property type="taxonomic scope" value="Eukaryota"/>
</dbReference>
<keyword evidence="3" id="KW-1185">Reference proteome</keyword>
<dbReference type="EnsemblPlants" id="PGSC0003DMT400091794">
    <property type="protein sequence ID" value="PGSC0003DMT400091794"/>
    <property type="gene ID" value="PGSC0003DMG400041365"/>
</dbReference>
<protein>
    <recommendedName>
        <fullName evidence="4">Integrase core domain containing protein</fullName>
    </recommendedName>
</protein>